<organism evidence="1 2">
    <name type="scientific">Streptomyces coerulescens</name>
    <dbReference type="NCBI Taxonomy" id="29304"/>
    <lineage>
        <taxon>Bacteria</taxon>
        <taxon>Bacillati</taxon>
        <taxon>Actinomycetota</taxon>
        <taxon>Actinomycetes</taxon>
        <taxon>Kitasatosporales</taxon>
        <taxon>Streptomycetaceae</taxon>
        <taxon>Streptomyces</taxon>
    </lineage>
</organism>
<name>A0ABW0CRM4_STRCD</name>
<protein>
    <submittedName>
        <fullName evidence="1">Uncharacterized protein</fullName>
    </submittedName>
</protein>
<proteinExistence type="predicted"/>
<gene>
    <name evidence="1" type="ORF">ACFPQ9_26680</name>
</gene>
<dbReference type="Proteomes" id="UP001596263">
    <property type="component" value="Unassembled WGS sequence"/>
</dbReference>
<evidence type="ECO:0000313" key="2">
    <source>
        <dbReference type="Proteomes" id="UP001596263"/>
    </source>
</evidence>
<keyword evidence="2" id="KW-1185">Reference proteome</keyword>
<accession>A0ABW0CRM4</accession>
<evidence type="ECO:0000313" key="1">
    <source>
        <dbReference type="EMBL" id="MFC5217427.1"/>
    </source>
</evidence>
<dbReference type="RefSeq" id="WP_380858223.1">
    <property type="nucleotide sequence ID" value="NZ_JBHSKM010000019.1"/>
</dbReference>
<sequence>MLHATPFEPALPPTVTAEPRTGRSLVSDAEFDTLAAFCADEYGLERCVADRVIDQALALVFVMGSTGKGSTMAPSQLVDPGWHTLILHTGWYADWCQRQFGYFLHHQPNSKVRTRGLMTGVVARIRAAGFEVDERLWGTAADCNPPTCCGDGPCC</sequence>
<dbReference type="EMBL" id="JBHSKM010000019">
    <property type="protein sequence ID" value="MFC5217427.1"/>
    <property type="molecule type" value="Genomic_DNA"/>
</dbReference>
<reference evidence="2" key="1">
    <citation type="journal article" date="2019" name="Int. J. Syst. Evol. Microbiol.">
        <title>The Global Catalogue of Microorganisms (GCM) 10K type strain sequencing project: providing services to taxonomists for standard genome sequencing and annotation.</title>
        <authorList>
            <consortium name="The Broad Institute Genomics Platform"/>
            <consortium name="The Broad Institute Genome Sequencing Center for Infectious Disease"/>
            <person name="Wu L."/>
            <person name="Ma J."/>
        </authorList>
    </citation>
    <scope>NUCLEOTIDE SEQUENCE [LARGE SCALE GENOMIC DNA]</scope>
    <source>
        <strain evidence="2">KCTC 42586</strain>
    </source>
</reference>
<comment type="caution">
    <text evidence="1">The sequence shown here is derived from an EMBL/GenBank/DDBJ whole genome shotgun (WGS) entry which is preliminary data.</text>
</comment>